<accession>A0A4R9JY29</accession>
<evidence type="ECO:0000259" key="12">
    <source>
        <dbReference type="Pfam" id="PF00263"/>
    </source>
</evidence>
<keyword evidence="5" id="KW-0812">Transmembrane</keyword>
<evidence type="ECO:0000256" key="1">
    <source>
        <dbReference type="ARBA" id="ARBA00004442"/>
    </source>
</evidence>
<keyword evidence="9" id="KW-0998">Cell outer membrane</keyword>
<dbReference type="InterPro" id="IPR005644">
    <property type="entry name" value="NolW-like"/>
</dbReference>
<feature type="domain" description="Type II/III secretion system secretin-like" evidence="12">
    <location>
        <begin position="397"/>
        <end position="563"/>
    </location>
</feature>
<evidence type="ECO:0000256" key="2">
    <source>
        <dbReference type="ARBA" id="ARBA00006980"/>
    </source>
</evidence>
<name>A0A4R9JY29_9LEPT</name>
<evidence type="ECO:0000256" key="7">
    <source>
        <dbReference type="ARBA" id="ARBA00022927"/>
    </source>
</evidence>
<dbReference type="OrthoDB" id="9779724at2"/>
<keyword evidence="7" id="KW-0653">Protein transport</keyword>
<evidence type="ECO:0000256" key="6">
    <source>
        <dbReference type="ARBA" id="ARBA00022729"/>
    </source>
</evidence>
<comment type="similarity">
    <text evidence="2">Belongs to the bacterial secretin family. GSP D subfamily.</text>
</comment>
<dbReference type="InterPro" id="IPR038591">
    <property type="entry name" value="NolW-like_sf"/>
</dbReference>
<dbReference type="GO" id="GO:0015628">
    <property type="term" value="P:protein secretion by the type II secretion system"/>
    <property type="evidence" value="ECO:0007669"/>
    <property type="project" value="InterPro"/>
</dbReference>
<organism evidence="15 16">
    <name type="scientific">Leptospira ognonensis</name>
    <dbReference type="NCBI Taxonomy" id="2484945"/>
    <lineage>
        <taxon>Bacteria</taxon>
        <taxon>Pseudomonadati</taxon>
        <taxon>Spirochaetota</taxon>
        <taxon>Spirochaetia</taxon>
        <taxon>Leptospirales</taxon>
        <taxon>Leptospiraceae</taxon>
        <taxon>Leptospira</taxon>
    </lineage>
</organism>
<keyword evidence="4" id="KW-1134">Transmembrane beta strand</keyword>
<keyword evidence="6" id="KW-0732">Signal</keyword>
<keyword evidence="16" id="KW-1185">Reference proteome</keyword>
<dbReference type="AlphaFoldDB" id="A0A4R9JY29"/>
<dbReference type="InterPro" id="IPR049371">
    <property type="entry name" value="GspD-like_N0"/>
</dbReference>
<dbReference type="Pfam" id="PF21305">
    <property type="entry name" value="type_II_gspD_N0"/>
    <property type="match status" value="1"/>
</dbReference>
<evidence type="ECO:0000256" key="10">
    <source>
        <dbReference type="RuleBase" id="RU004004"/>
    </source>
</evidence>
<dbReference type="PRINTS" id="PR00811">
    <property type="entry name" value="BCTERIALGSPD"/>
</dbReference>
<dbReference type="InterPro" id="IPR004846">
    <property type="entry name" value="T2SS/T3SS_dom"/>
</dbReference>
<feature type="region of interest" description="Disordered" evidence="11">
    <location>
        <begin position="568"/>
        <end position="592"/>
    </location>
</feature>
<evidence type="ECO:0000256" key="4">
    <source>
        <dbReference type="ARBA" id="ARBA00022452"/>
    </source>
</evidence>
<evidence type="ECO:0000259" key="14">
    <source>
        <dbReference type="Pfam" id="PF21305"/>
    </source>
</evidence>
<comment type="caution">
    <text evidence="15">The sequence shown here is derived from an EMBL/GenBank/DDBJ whole genome shotgun (WGS) entry which is preliminary data.</text>
</comment>
<dbReference type="EMBL" id="RQGD01000035">
    <property type="protein sequence ID" value="TGL57422.1"/>
    <property type="molecule type" value="Genomic_DNA"/>
</dbReference>
<dbReference type="RefSeq" id="WP_135624544.1">
    <property type="nucleotide sequence ID" value="NZ_RQGD01000035.1"/>
</dbReference>
<comment type="subcellular location">
    <subcellularLocation>
        <location evidence="1 10">Cell outer membrane</location>
    </subcellularLocation>
</comment>
<dbReference type="Gene3D" id="3.30.1370.120">
    <property type="match status" value="2"/>
</dbReference>
<evidence type="ECO:0000256" key="8">
    <source>
        <dbReference type="ARBA" id="ARBA00023136"/>
    </source>
</evidence>
<feature type="domain" description="NolW-like" evidence="13">
    <location>
        <begin position="149"/>
        <end position="206"/>
    </location>
</feature>
<protein>
    <submittedName>
        <fullName evidence="15">Type II secretion system protein GspD</fullName>
    </submittedName>
</protein>
<gene>
    <name evidence="15" type="primary">gspD</name>
    <name evidence="15" type="ORF">EHQ58_14130</name>
</gene>
<feature type="domain" description="NolW-like" evidence="13">
    <location>
        <begin position="221"/>
        <end position="319"/>
    </location>
</feature>
<evidence type="ECO:0000259" key="13">
    <source>
        <dbReference type="Pfam" id="PF03958"/>
    </source>
</evidence>
<feature type="domain" description="GspD-like N0" evidence="14">
    <location>
        <begin position="49"/>
        <end position="117"/>
    </location>
</feature>
<evidence type="ECO:0000256" key="11">
    <source>
        <dbReference type="SAM" id="MobiDB-lite"/>
    </source>
</evidence>
<reference evidence="15" key="1">
    <citation type="journal article" date="2019" name="PLoS Negl. Trop. Dis.">
        <title>Revisiting the worldwide diversity of Leptospira species in the environment.</title>
        <authorList>
            <person name="Vincent A.T."/>
            <person name="Schiettekatte O."/>
            <person name="Bourhy P."/>
            <person name="Veyrier F.J."/>
            <person name="Picardeau M."/>
        </authorList>
    </citation>
    <scope>NUCLEOTIDE SEQUENCE [LARGE SCALE GENOMIC DNA]</scope>
    <source>
        <strain evidence="15">201702476</strain>
    </source>
</reference>
<dbReference type="InterPro" id="IPR001775">
    <property type="entry name" value="GspD/PilQ"/>
</dbReference>
<evidence type="ECO:0000256" key="3">
    <source>
        <dbReference type="ARBA" id="ARBA00022448"/>
    </source>
</evidence>
<dbReference type="Pfam" id="PF03958">
    <property type="entry name" value="Secretin_N"/>
    <property type="match status" value="2"/>
</dbReference>
<keyword evidence="3 10" id="KW-0813">Transport</keyword>
<dbReference type="InterPro" id="IPR050810">
    <property type="entry name" value="Bact_Secretion_Sys_Channel"/>
</dbReference>
<dbReference type="GO" id="GO:0009279">
    <property type="term" value="C:cell outer membrane"/>
    <property type="evidence" value="ECO:0007669"/>
    <property type="project" value="UniProtKB-SubCell"/>
</dbReference>
<sequence length="592" mass="65383">MNRNFAILVLLAFFYLFVTPTHSEDKVDKIKSKTKSSSGSESSSFTADWRDTELKDFLMGMSAIIKRNILIDDSVKGKKVTIISQRRIKVEDAFAFMKSVLESQGFGLIEENDLIKVVKIKDALAKSPLVRIGKEPISDGDIGLSKTITQIVPLEFANANELEPILKRVTSPDTDIIIPKNQNTLLLSGSSADINKLLKLIDNLDVKLEGPGAISSAGDIHIYTLEYNEAEKLAAILVKLDMPEPPAAPPAQPNADGTEQKIAPAATQVNNPGQRPGGKQEKIKAVAHKESNSLIITALPQEWEEIKKIIKILDSARKQVLLEVLIVELTSTDLNDFGIDWRYQPQGPYGQFNTGLAAQGGVLDKNGRPTNVNTLSGFSLGFIKRGGEQIIGILNANSTNENFNVLSAPQILTLDNQEAEINVGQDVPVRTQNRNAGTGGDNAVTVANFEYRPTGIKLKFTPHINKNNRITLDLFQEIKNVAGISSEATGGNPTFNKRDIKTTIVVDNIQTIVIGGLLSNDKQKKVQKIPLLGEIPLIGNLFRRSTNQLRKTNLMVFLTPHILEDREKSDRMTIQKKNEQERMSEEREKRLR</sequence>
<evidence type="ECO:0000256" key="5">
    <source>
        <dbReference type="ARBA" id="ARBA00022692"/>
    </source>
</evidence>
<dbReference type="PANTHER" id="PTHR30332:SF24">
    <property type="entry name" value="SECRETIN GSPD-RELATED"/>
    <property type="match status" value="1"/>
</dbReference>
<dbReference type="Pfam" id="PF00263">
    <property type="entry name" value="Secretin"/>
    <property type="match status" value="1"/>
</dbReference>
<dbReference type="GO" id="GO:0015627">
    <property type="term" value="C:type II protein secretion system complex"/>
    <property type="evidence" value="ECO:0007669"/>
    <property type="project" value="InterPro"/>
</dbReference>
<proteinExistence type="inferred from homology"/>
<dbReference type="NCBIfam" id="TIGR02517">
    <property type="entry name" value="type_II_gspD"/>
    <property type="match status" value="1"/>
</dbReference>
<dbReference type="PANTHER" id="PTHR30332">
    <property type="entry name" value="PROBABLE GENERAL SECRETION PATHWAY PROTEIN D"/>
    <property type="match status" value="1"/>
</dbReference>
<keyword evidence="8" id="KW-0472">Membrane</keyword>
<evidence type="ECO:0000313" key="16">
    <source>
        <dbReference type="Proteomes" id="UP000297693"/>
    </source>
</evidence>
<dbReference type="Proteomes" id="UP000297693">
    <property type="component" value="Unassembled WGS sequence"/>
</dbReference>
<evidence type="ECO:0000256" key="9">
    <source>
        <dbReference type="ARBA" id="ARBA00023237"/>
    </source>
</evidence>
<dbReference type="InterPro" id="IPR013356">
    <property type="entry name" value="T2SS_GspD"/>
</dbReference>
<evidence type="ECO:0000313" key="15">
    <source>
        <dbReference type="EMBL" id="TGL57422.1"/>
    </source>
</evidence>